<organism evidence="5 6">
    <name type="scientific">Marinomonas primoryensis</name>
    <dbReference type="NCBI Taxonomy" id="178399"/>
    <lineage>
        <taxon>Bacteria</taxon>
        <taxon>Pseudomonadati</taxon>
        <taxon>Pseudomonadota</taxon>
        <taxon>Gammaproteobacteria</taxon>
        <taxon>Oceanospirillales</taxon>
        <taxon>Oceanospirillaceae</taxon>
        <taxon>Marinomonas</taxon>
    </lineage>
</organism>
<dbReference type="OrthoDB" id="5465337at2"/>
<reference evidence="5 6" key="1">
    <citation type="submission" date="2016-06" db="EMBL/GenBank/DDBJ databases">
        <title>The sequenced genome of the ice-adhering bacterium Marinomonas primoryensis, from Antarctica.</title>
        <authorList>
            <person name="Graham L."/>
            <person name="Vance T.D.R."/>
            <person name="Davies P.L."/>
        </authorList>
    </citation>
    <scope>NUCLEOTIDE SEQUENCE [LARGE SCALE GENOMIC DNA]</scope>
    <source>
        <strain evidence="5 6">AceL</strain>
    </source>
</reference>
<accession>A0A2Z4PN77</accession>
<keyword evidence="3" id="KW-0238">DNA-binding</keyword>
<keyword evidence="2" id="KW-0680">Restriction system</keyword>
<dbReference type="EMBL" id="CP016181">
    <property type="protein sequence ID" value="AWX98941.1"/>
    <property type="molecule type" value="Genomic_DNA"/>
</dbReference>
<dbReference type="RefSeq" id="WP_112135304.1">
    <property type="nucleotide sequence ID" value="NZ_CP016181.1"/>
</dbReference>
<dbReference type="PANTHER" id="PTHR30408:SF12">
    <property type="entry name" value="TYPE I RESTRICTION ENZYME MJAVIII SPECIFICITY SUBUNIT"/>
    <property type="match status" value="1"/>
</dbReference>
<sequence>MIVKLKNIASVQMGHSFRSRLEPDLNGNISVIQMKDLTEDNRLNDQELVQIDMQDLKEHHRVENNDIAFRSRGQTNTAALIELSINSAVIAAPLLRIRVENDSVIPEYLCWFVNQPSSQSTLLSKATGTAVRIIGKPALEDLEIVLPSLKVQQKIITINRLSIDERKIMNTLAEKKGVLTEAILMKLATDIQ</sequence>
<dbReference type="InterPro" id="IPR052021">
    <property type="entry name" value="Type-I_RS_S_subunit"/>
</dbReference>
<evidence type="ECO:0000256" key="2">
    <source>
        <dbReference type="ARBA" id="ARBA00022747"/>
    </source>
</evidence>
<dbReference type="GO" id="GO:0003677">
    <property type="term" value="F:DNA binding"/>
    <property type="evidence" value="ECO:0007669"/>
    <property type="project" value="UniProtKB-KW"/>
</dbReference>
<keyword evidence="5" id="KW-0378">Hydrolase</keyword>
<evidence type="ECO:0000256" key="3">
    <source>
        <dbReference type="ARBA" id="ARBA00023125"/>
    </source>
</evidence>
<dbReference type="InterPro" id="IPR044946">
    <property type="entry name" value="Restrct_endonuc_typeI_TRD_sf"/>
</dbReference>
<gene>
    <name evidence="5" type="ORF">A8139_02215</name>
</gene>
<dbReference type="AlphaFoldDB" id="A0A2Z4PN77"/>
<dbReference type="InterPro" id="IPR000055">
    <property type="entry name" value="Restrct_endonuc_typeI_TRD"/>
</dbReference>
<evidence type="ECO:0000256" key="1">
    <source>
        <dbReference type="ARBA" id="ARBA00010923"/>
    </source>
</evidence>
<evidence type="ECO:0000313" key="6">
    <source>
        <dbReference type="Proteomes" id="UP000249898"/>
    </source>
</evidence>
<evidence type="ECO:0000313" key="5">
    <source>
        <dbReference type="EMBL" id="AWX98941.1"/>
    </source>
</evidence>
<feature type="domain" description="Type I restriction modification DNA specificity" evidence="4">
    <location>
        <begin position="2"/>
        <end position="158"/>
    </location>
</feature>
<name>A0A2Z4PN77_9GAMM</name>
<evidence type="ECO:0000259" key="4">
    <source>
        <dbReference type="Pfam" id="PF01420"/>
    </source>
</evidence>
<keyword evidence="5" id="KW-0255">Endonuclease</keyword>
<protein>
    <submittedName>
        <fullName evidence="5">Restriction endonuclease subunit S</fullName>
    </submittedName>
</protein>
<dbReference type="CDD" id="cd16961">
    <property type="entry name" value="RMtype1_S_TRD-CR_like"/>
    <property type="match status" value="1"/>
</dbReference>
<dbReference type="Proteomes" id="UP000249898">
    <property type="component" value="Chromosome"/>
</dbReference>
<dbReference type="GO" id="GO:0009307">
    <property type="term" value="P:DNA restriction-modification system"/>
    <property type="evidence" value="ECO:0007669"/>
    <property type="project" value="UniProtKB-KW"/>
</dbReference>
<dbReference type="Pfam" id="PF01420">
    <property type="entry name" value="Methylase_S"/>
    <property type="match status" value="1"/>
</dbReference>
<comment type="similarity">
    <text evidence="1">Belongs to the type-I restriction system S methylase family.</text>
</comment>
<dbReference type="Gene3D" id="3.90.220.20">
    <property type="entry name" value="DNA methylase specificity domains"/>
    <property type="match status" value="1"/>
</dbReference>
<dbReference type="SUPFAM" id="SSF116734">
    <property type="entry name" value="DNA methylase specificity domain"/>
    <property type="match status" value="1"/>
</dbReference>
<dbReference type="PANTHER" id="PTHR30408">
    <property type="entry name" value="TYPE-1 RESTRICTION ENZYME ECOKI SPECIFICITY PROTEIN"/>
    <property type="match status" value="1"/>
</dbReference>
<keyword evidence="5" id="KW-0540">Nuclease</keyword>
<dbReference type="GO" id="GO:0004519">
    <property type="term" value="F:endonuclease activity"/>
    <property type="evidence" value="ECO:0007669"/>
    <property type="project" value="UniProtKB-KW"/>
</dbReference>
<proteinExistence type="inferred from homology"/>